<name>A0AA40B7F1_9PEZI</name>
<proteinExistence type="predicted"/>
<gene>
    <name evidence="2" type="ORF">B0T21DRAFT_370127</name>
</gene>
<feature type="compositionally biased region" description="Polar residues" evidence="1">
    <location>
        <begin position="50"/>
        <end position="60"/>
    </location>
</feature>
<dbReference type="Proteomes" id="UP001172159">
    <property type="component" value="Unassembled WGS sequence"/>
</dbReference>
<reference evidence="2" key="1">
    <citation type="submission" date="2023-06" db="EMBL/GenBank/DDBJ databases">
        <title>Genome-scale phylogeny and comparative genomics of the fungal order Sordariales.</title>
        <authorList>
            <consortium name="Lawrence Berkeley National Laboratory"/>
            <person name="Hensen N."/>
            <person name="Bonometti L."/>
            <person name="Westerberg I."/>
            <person name="Brannstrom I.O."/>
            <person name="Guillou S."/>
            <person name="Cros-Aarteil S."/>
            <person name="Calhoun S."/>
            <person name="Haridas S."/>
            <person name="Kuo A."/>
            <person name="Mondo S."/>
            <person name="Pangilinan J."/>
            <person name="Riley R."/>
            <person name="Labutti K."/>
            <person name="Andreopoulos B."/>
            <person name="Lipzen A."/>
            <person name="Chen C."/>
            <person name="Yanf M."/>
            <person name="Daum C."/>
            <person name="Ng V."/>
            <person name="Clum A."/>
            <person name="Steindorff A."/>
            <person name="Ohm R."/>
            <person name="Martin F."/>
            <person name="Silar P."/>
            <person name="Natvig D."/>
            <person name="Lalanne C."/>
            <person name="Gautier V."/>
            <person name="Ament-Velasquez S.L."/>
            <person name="Kruys A."/>
            <person name="Hutchinson M.I."/>
            <person name="Powell A.J."/>
            <person name="Barry K."/>
            <person name="Miller A.N."/>
            <person name="Grigoriev I.V."/>
            <person name="Debuchy R."/>
            <person name="Gladieux P."/>
            <person name="Thoren M.H."/>
            <person name="Johannesson H."/>
        </authorList>
    </citation>
    <scope>NUCLEOTIDE SEQUENCE</scope>
    <source>
        <strain evidence="2">CBS 540.89</strain>
    </source>
</reference>
<dbReference type="AlphaFoldDB" id="A0AA40B7F1"/>
<comment type="caution">
    <text evidence="2">The sequence shown here is derived from an EMBL/GenBank/DDBJ whole genome shotgun (WGS) entry which is preliminary data.</text>
</comment>
<evidence type="ECO:0000313" key="3">
    <source>
        <dbReference type="Proteomes" id="UP001172159"/>
    </source>
</evidence>
<dbReference type="EMBL" id="JAUKTV010000009">
    <property type="protein sequence ID" value="KAK0729016.1"/>
    <property type="molecule type" value="Genomic_DNA"/>
</dbReference>
<protein>
    <submittedName>
        <fullName evidence="2">Uncharacterized protein</fullName>
    </submittedName>
</protein>
<organism evidence="2 3">
    <name type="scientific">Apiosordaria backusii</name>
    <dbReference type="NCBI Taxonomy" id="314023"/>
    <lineage>
        <taxon>Eukaryota</taxon>
        <taxon>Fungi</taxon>
        <taxon>Dikarya</taxon>
        <taxon>Ascomycota</taxon>
        <taxon>Pezizomycotina</taxon>
        <taxon>Sordariomycetes</taxon>
        <taxon>Sordariomycetidae</taxon>
        <taxon>Sordariales</taxon>
        <taxon>Lasiosphaeriaceae</taxon>
        <taxon>Apiosordaria</taxon>
    </lineage>
</organism>
<accession>A0AA40B7F1</accession>
<feature type="region of interest" description="Disordered" evidence="1">
    <location>
        <begin position="26"/>
        <end position="60"/>
    </location>
</feature>
<sequence>MRRCHLHRGKKRFLWRHTHLVILTHINHSTRDKQKPRNNNTHDVSETRTWKVNPNNSVGV</sequence>
<evidence type="ECO:0000256" key="1">
    <source>
        <dbReference type="SAM" id="MobiDB-lite"/>
    </source>
</evidence>
<evidence type="ECO:0000313" key="2">
    <source>
        <dbReference type="EMBL" id="KAK0729016.1"/>
    </source>
</evidence>
<keyword evidence="3" id="KW-1185">Reference proteome</keyword>